<feature type="transmembrane region" description="Helical" evidence="6">
    <location>
        <begin position="583"/>
        <end position="604"/>
    </location>
</feature>
<feature type="transmembrane region" description="Helical" evidence="6">
    <location>
        <begin position="173"/>
        <end position="189"/>
    </location>
</feature>
<dbReference type="PANTHER" id="PTHR21716:SF4">
    <property type="entry name" value="TRANSMEMBRANE PROTEIN 245"/>
    <property type="match status" value="1"/>
</dbReference>
<keyword evidence="3 6" id="KW-0812">Transmembrane</keyword>
<keyword evidence="8" id="KW-1185">Reference proteome</keyword>
<evidence type="ECO:0008006" key="9">
    <source>
        <dbReference type="Google" id="ProtNLM"/>
    </source>
</evidence>
<evidence type="ECO:0000256" key="5">
    <source>
        <dbReference type="ARBA" id="ARBA00023136"/>
    </source>
</evidence>
<evidence type="ECO:0000256" key="2">
    <source>
        <dbReference type="ARBA" id="ARBA00009773"/>
    </source>
</evidence>
<dbReference type="AlphaFoldDB" id="A0AAW1TXR7"/>
<dbReference type="InterPro" id="IPR002549">
    <property type="entry name" value="AI-2E-like"/>
</dbReference>
<keyword evidence="4 6" id="KW-1133">Transmembrane helix</keyword>
<reference evidence="7 8" key="1">
    <citation type="submission" date="2023-03" db="EMBL/GenBank/DDBJ databases">
        <title>Genome insight into feeding habits of ladybird beetles.</title>
        <authorList>
            <person name="Li H.-S."/>
            <person name="Huang Y.-H."/>
            <person name="Pang H."/>
        </authorList>
    </citation>
    <scope>NUCLEOTIDE SEQUENCE [LARGE SCALE GENOMIC DNA]</scope>
    <source>
        <strain evidence="7">SYSU_2023b</strain>
        <tissue evidence="7">Whole body</tissue>
    </source>
</reference>
<gene>
    <name evidence="7" type="ORF">WA026_007885</name>
</gene>
<evidence type="ECO:0000313" key="8">
    <source>
        <dbReference type="Proteomes" id="UP001431783"/>
    </source>
</evidence>
<evidence type="ECO:0000256" key="3">
    <source>
        <dbReference type="ARBA" id="ARBA00022692"/>
    </source>
</evidence>
<dbReference type="GO" id="GO:0016020">
    <property type="term" value="C:membrane"/>
    <property type="evidence" value="ECO:0007669"/>
    <property type="project" value="UniProtKB-SubCell"/>
</dbReference>
<evidence type="ECO:0000256" key="4">
    <source>
        <dbReference type="ARBA" id="ARBA00022989"/>
    </source>
</evidence>
<keyword evidence="5 6" id="KW-0472">Membrane</keyword>
<feature type="transmembrane region" description="Helical" evidence="6">
    <location>
        <begin position="201"/>
        <end position="219"/>
    </location>
</feature>
<dbReference type="Pfam" id="PF01594">
    <property type="entry name" value="AI-2E_transport"/>
    <property type="match status" value="1"/>
</dbReference>
<feature type="transmembrane region" description="Helical" evidence="6">
    <location>
        <begin position="545"/>
        <end position="563"/>
    </location>
</feature>
<dbReference type="Proteomes" id="UP001431783">
    <property type="component" value="Unassembled WGS sequence"/>
</dbReference>
<comment type="caution">
    <text evidence="7">The sequence shown here is derived from an EMBL/GenBank/DDBJ whole genome shotgun (WGS) entry which is preliminary data.</text>
</comment>
<dbReference type="EMBL" id="JARQZJ010000033">
    <property type="protein sequence ID" value="KAK9875494.1"/>
    <property type="molecule type" value="Genomic_DNA"/>
</dbReference>
<proteinExistence type="inferred from homology"/>
<comment type="similarity">
    <text evidence="2">Belongs to the autoinducer-2 exporter (AI-2E) (TC 2.A.86) family.</text>
</comment>
<evidence type="ECO:0000313" key="7">
    <source>
        <dbReference type="EMBL" id="KAK9875494.1"/>
    </source>
</evidence>
<dbReference type="PANTHER" id="PTHR21716">
    <property type="entry name" value="TRANSMEMBRANE PROTEIN"/>
    <property type="match status" value="1"/>
</dbReference>
<accession>A0AAW1TXR7</accession>
<protein>
    <recommendedName>
        <fullName evidence="9">Transmembrane protein 245</fullName>
    </recommendedName>
</protein>
<evidence type="ECO:0000256" key="1">
    <source>
        <dbReference type="ARBA" id="ARBA00004141"/>
    </source>
</evidence>
<feature type="transmembrane region" description="Helical" evidence="6">
    <location>
        <begin position="508"/>
        <end position="533"/>
    </location>
</feature>
<name>A0AAW1TXR7_9CUCU</name>
<feature type="transmembrane region" description="Helical" evidence="6">
    <location>
        <begin position="616"/>
        <end position="645"/>
    </location>
</feature>
<sequence>MRVKRMKIGLILGDHVSFFNLLHLAFRGENSSEDACIESNADTSKDIEEDSEEIEEIKEKSKNSVKFVDQFEQDESDKKCVGAAISSKERDPLTLDLFEESTCKHKPISKTTSDVLKISKSQGKRFSKLKRSLSQPHFYSNSRPESKFLRFGINLYKRNLNVEMEQERRGSMFYLYTLLWACGAMLFWKNVVLLPLLPLPILFYTFKHIGFYLGIWQYVHAKICSIWRALEIWCWERHDALVPIPIRGLYKITYRVNTAIKTLIRESIDTVCSCIVIVSLIVFLVCASIFIIIQIYAEAIMLVQITGNVINQTVVHNPELRQLLPTTFDDTVDSVLDNAYQYGREGLSKAVKGLMTDVDSAKSEKIERQVLELWDRIYQSWMTSASTNGPTVTQEAVASSWEAFIADIKKSPEMFNIRSLMEFGKQNIGTLMSLLESIWSVVKGNISLILGSLGAFISVILGGGTAVMNFILNLVVFLTTLFYLLNSSGDLYKPVEIMTNFSPSGSRFGHALGSAINGVFAASFKMAAFYGLWTWFIHNLFGVRIVYLPSAFAMILGAVPFLGTYWAGVPAVLDLWLAQDRGIAAIFFAGFQFLPTSIVDITIYKEIKGGHPYLTGLAIAGGVFCLGVEGAIIGPILLCGLYVAMDLSSNMFMESPSQESLDVHNVHIRQIQDN</sequence>
<comment type="subcellular location">
    <subcellularLocation>
        <location evidence="1">Membrane</location>
        <topology evidence="1">Multi-pass membrane protein</topology>
    </subcellularLocation>
</comment>
<organism evidence="7 8">
    <name type="scientific">Henosepilachna vigintioctopunctata</name>
    <dbReference type="NCBI Taxonomy" id="420089"/>
    <lineage>
        <taxon>Eukaryota</taxon>
        <taxon>Metazoa</taxon>
        <taxon>Ecdysozoa</taxon>
        <taxon>Arthropoda</taxon>
        <taxon>Hexapoda</taxon>
        <taxon>Insecta</taxon>
        <taxon>Pterygota</taxon>
        <taxon>Neoptera</taxon>
        <taxon>Endopterygota</taxon>
        <taxon>Coleoptera</taxon>
        <taxon>Polyphaga</taxon>
        <taxon>Cucujiformia</taxon>
        <taxon>Coccinelloidea</taxon>
        <taxon>Coccinellidae</taxon>
        <taxon>Epilachninae</taxon>
        <taxon>Epilachnini</taxon>
        <taxon>Henosepilachna</taxon>
    </lineage>
</organism>
<evidence type="ECO:0000256" key="6">
    <source>
        <dbReference type="SAM" id="Phobius"/>
    </source>
</evidence>
<feature type="transmembrane region" description="Helical" evidence="6">
    <location>
        <begin position="271"/>
        <end position="297"/>
    </location>
</feature>